<keyword evidence="1" id="KW-0472">Membrane</keyword>
<evidence type="ECO:0000313" key="2">
    <source>
        <dbReference type="EMBL" id="SES90981.1"/>
    </source>
</evidence>
<proteinExistence type="predicted"/>
<evidence type="ECO:0000313" key="3">
    <source>
        <dbReference type="Proteomes" id="UP000243338"/>
    </source>
</evidence>
<dbReference type="EMBL" id="FOHQ01000004">
    <property type="protein sequence ID" value="SES90981.1"/>
    <property type="molecule type" value="Genomic_DNA"/>
</dbReference>
<organism evidence="2 3">
    <name type="scientific">Methanococcoides vulcani</name>
    <dbReference type="NCBI Taxonomy" id="1353158"/>
    <lineage>
        <taxon>Archaea</taxon>
        <taxon>Methanobacteriati</taxon>
        <taxon>Methanobacteriota</taxon>
        <taxon>Stenosarchaea group</taxon>
        <taxon>Methanomicrobia</taxon>
        <taxon>Methanosarcinales</taxon>
        <taxon>Methanosarcinaceae</taxon>
        <taxon>Methanococcoides</taxon>
    </lineage>
</organism>
<keyword evidence="3" id="KW-1185">Reference proteome</keyword>
<dbReference type="AlphaFoldDB" id="A0A1I0A9U9"/>
<keyword evidence="1" id="KW-1133">Transmembrane helix</keyword>
<feature type="transmembrane region" description="Helical" evidence="1">
    <location>
        <begin position="53"/>
        <end position="75"/>
    </location>
</feature>
<name>A0A1I0A9U9_9EURY</name>
<reference evidence="3" key="1">
    <citation type="submission" date="2016-10" db="EMBL/GenBank/DDBJ databases">
        <authorList>
            <person name="Varghese N."/>
            <person name="Submissions S."/>
        </authorList>
    </citation>
    <scope>NUCLEOTIDE SEQUENCE [LARGE SCALE GENOMIC DNA]</scope>
    <source>
        <strain evidence="3">SLH 33</strain>
    </source>
</reference>
<sequence>MLGTGAAPDCIGAAFDHIYDEFVELTEINVYESFYVVKLKKIPMDELFDVPPVFYFFQILWYTWVYFNAYCFGFINQHILYISTDIYLFWLPYLY</sequence>
<evidence type="ECO:0000256" key="1">
    <source>
        <dbReference type="SAM" id="Phobius"/>
    </source>
</evidence>
<keyword evidence="1" id="KW-0812">Transmembrane</keyword>
<accession>A0A1I0A9U9</accession>
<protein>
    <submittedName>
        <fullName evidence="2">Uncharacterized protein</fullName>
    </submittedName>
</protein>
<gene>
    <name evidence="2" type="ORF">SAMN04488587_1518</name>
</gene>
<dbReference type="Proteomes" id="UP000243338">
    <property type="component" value="Unassembled WGS sequence"/>
</dbReference>